<evidence type="ECO:0000313" key="1">
    <source>
        <dbReference type="EMBL" id="VDO19562.1"/>
    </source>
</evidence>
<dbReference type="Proteomes" id="UP000050761">
    <property type="component" value="Unassembled WGS sequence"/>
</dbReference>
<evidence type="ECO:0000313" key="3">
    <source>
        <dbReference type="WBParaSite" id="HPBE_0000117901-mRNA-1"/>
    </source>
</evidence>
<reference evidence="1 2" key="1">
    <citation type="submission" date="2018-11" db="EMBL/GenBank/DDBJ databases">
        <authorList>
            <consortium name="Pathogen Informatics"/>
        </authorList>
    </citation>
    <scope>NUCLEOTIDE SEQUENCE [LARGE SCALE GENOMIC DNA]</scope>
</reference>
<evidence type="ECO:0000313" key="2">
    <source>
        <dbReference type="Proteomes" id="UP000050761"/>
    </source>
</evidence>
<name>A0A183F4T7_HELPZ</name>
<dbReference type="PANTHER" id="PTHR47027">
    <property type="entry name" value="REVERSE TRANSCRIPTASE DOMAIN-CONTAINING PROTEIN"/>
    <property type="match status" value="1"/>
</dbReference>
<keyword evidence="2" id="KW-1185">Reference proteome</keyword>
<dbReference type="WBParaSite" id="HPBE_0000117901-mRNA-1">
    <property type="protein sequence ID" value="HPBE_0000117901-mRNA-1"/>
    <property type="gene ID" value="HPBE_0000117901"/>
</dbReference>
<sequence length="270" mass="30628">MKIFERIVDGRIRDIVQLSINECGFVAGCSTIDAMLEKHRGKQEPVHIVFLDLEVFNRVRREAICGSRNLMEFPISIGYTGILHFPHSPLLSSCIPSYEIFRSRCKLNGKNTEYATTDVTVSSSIKVNDIELPRTAVFKHLGSTVASDGKLMVESTPINEVPLVDWRALRYEDTRTPEVKDLQSVIRPVTMFGAECWPAMKETETRLSVMAVKMLRWTAGVTRMGRTRNDVIRQKFGVAPIADKMREARLRWYGHVLRGTEGSVHKFGLN</sequence>
<organism evidence="2 3">
    <name type="scientific">Heligmosomoides polygyrus</name>
    <name type="common">Parasitic roundworm</name>
    <dbReference type="NCBI Taxonomy" id="6339"/>
    <lineage>
        <taxon>Eukaryota</taxon>
        <taxon>Metazoa</taxon>
        <taxon>Ecdysozoa</taxon>
        <taxon>Nematoda</taxon>
        <taxon>Chromadorea</taxon>
        <taxon>Rhabditida</taxon>
        <taxon>Rhabditina</taxon>
        <taxon>Rhabditomorpha</taxon>
        <taxon>Strongyloidea</taxon>
        <taxon>Heligmosomidae</taxon>
        <taxon>Heligmosomoides</taxon>
    </lineage>
</organism>
<dbReference type="EMBL" id="UZAH01001184">
    <property type="protein sequence ID" value="VDO19562.1"/>
    <property type="molecule type" value="Genomic_DNA"/>
</dbReference>
<proteinExistence type="predicted"/>
<dbReference type="PANTHER" id="PTHR47027:SF20">
    <property type="entry name" value="REVERSE TRANSCRIPTASE-LIKE PROTEIN WITH RNA-DIRECTED DNA POLYMERASE DOMAIN"/>
    <property type="match status" value="1"/>
</dbReference>
<protein>
    <submittedName>
        <fullName evidence="3">Reverse transcriptase domain-containing protein</fullName>
    </submittedName>
</protein>
<accession>A0A183F4T7</accession>
<reference evidence="3" key="2">
    <citation type="submission" date="2019-09" db="UniProtKB">
        <authorList>
            <consortium name="WormBaseParasite"/>
        </authorList>
    </citation>
    <scope>IDENTIFICATION</scope>
</reference>
<dbReference type="OrthoDB" id="5832464at2759"/>
<dbReference type="AlphaFoldDB" id="A0A183F4T7"/>
<gene>
    <name evidence="1" type="ORF">HPBE_LOCUS1180</name>
</gene>
<accession>A0A3P7WPX6</accession>